<name>A0A645D078_9ZZZZ</name>
<dbReference type="SUPFAM" id="SSF52540">
    <property type="entry name" value="P-loop containing nucleoside triphosphate hydrolases"/>
    <property type="match status" value="1"/>
</dbReference>
<gene>
    <name evidence="1" type="ORF">SDC9_129564</name>
</gene>
<reference evidence="1" key="1">
    <citation type="submission" date="2019-08" db="EMBL/GenBank/DDBJ databases">
        <authorList>
            <person name="Kucharzyk K."/>
            <person name="Murdoch R.W."/>
            <person name="Higgins S."/>
            <person name="Loffler F."/>
        </authorList>
    </citation>
    <scope>NUCLEOTIDE SEQUENCE</scope>
</reference>
<protein>
    <recommendedName>
        <fullName evidence="2">DNA helicase</fullName>
    </recommendedName>
</protein>
<evidence type="ECO:0000313" key="1">
    <source>
        <dbReference type="EMBL" id="MPM82503.1"/>
    </source>
</evidence>
<proteinExistence type="predicted"/>
<evidence type="ECO:0008006" key="2">
    <source>
        <dbReference type="Google" id="ProtNLM"/>
    </source>
</evidence>
<sequence>MTIHAAQGLTLEKVQILLGKGTFEHGQLYVALSRCRSYNGLYLDRPIAPRDFHVDDRLAHFQESMELDVVLLLYMLGALTRPFLKRGCNRSWLLLCRDEYLRARLLKQRSPFVGEVTDAMDGDARTVWRLLETPYFPESIKMAYELGKKYMTFFDYGITKMT</sequence>
<dbReference type="AlphaFoldDB" id="A0A645D078"/>
<organism evidence="1">
    <name type="scientific">bioreactor metagenome</name>
    <dbReference type="NCBI Taxonomy" id="1076179"/>
    <lineage>
        <taxon>unclassified sequences</taxon>
        <taxon>metagenomes</taxon>
        <taxon>ecological metagenomes</taxon>
    </lineage>
</organism>
<comment type="caution">
    <text evidence="1">The sequence shown here is derived from an EMBL/GenBank/DDBJ whole genome shotgun (WGS) entry which is preliminary data.</text>
</comment>
<dbReference type="EMBL" id="VSSQ01031571">
    <property type="protein sequence ID" value="MPM82503.1"/>
    <property type="molecule type" value="Genomic_DNA"/>
</dbReference>
<dbReference type="CDD" id="cd18809">
    <property type="entry name" value="SF1_C_RecD"/>
    <property type="match status" value="1"/>
</dbReference>
<accession>A0A645D078</accession>
<dbReference type="InterPro" id="IPR027417">
    <property type="entry name" value="P-loop_NTPase"/>
</dbReference>